<keyword evidence="1" id="KW-0812">Transmembrane</keyword>
<protein>
    <recommendedName>
        <fullName evidence="2">Endonuclease/exonuclease/phosphatase domain-containing protein</fullName>
    </recommendedName>
</protein>
<evidence type="ECO:0000313" key="3">
    <source>
        <dbReference type="EMBL" id="KAL0154066.1"/>
    </source>
</evidence>
<keyword evidence="1" id="KW-1133">Transmembrane helix</keyword>
<name>A0ABD0MZR1_CIRMR</name>
<sequence length="288" mass="32431">MSFTARNVPLPALLRVITLGLVFGCIVVMAFSYSLSQLRSLKSHPRLDASTYRLCKELGITRQPRYSHRSDRHYLSSRCLTSSSIPSIWSNRSDIRYSMLPANHRGINPSPLITVSCAPSLSDLHLRNDCELRPALALFNCRSLTNKATVLSTLLTEKDLDFLLLTETWQIPNDYFHLNLLTPSGYSNLAKPRLTSRGGSLAAVYRSNISDKTIDFHATSTFEYLVLKISGTLLMIAILLYRPPKSMSIFFTELHELLTLTRAMSSSVILLGDFNIYVNKDCAYSREL</sequence>
<dbReference type="Gene3D" id="3.60.10.10">
    <property type="entry name" value="Endonuclease/exonuclease/phosphatase"/>
    <property type="match status" value="1"/>
</dbReference>
<dbReference type="PANTHER" id="PTHR33776:SF3">
    <property type="entry name" value="PHD-TYPE DOMAIN-CONTAINING PROTEIN"/>
    <property type="match status" value="1"/>
</dbReference>
<keyword evidence="4" id="KW-1185">Reference proteome</keyword>
<evidence type="ECO:0000259" key="2">
    <source>
        <dbReference type="Pfam" id="PF03372"/>
    </source>
</evidence>
<dbReference type="AlphaFoldDB" id="A0ABD0MZR1"/>
<dbReference type="PANTHER" id="PTHR33776">
    <property type="entry name" value="ENDO/EXONUCLEASE/PHOSPHATASE DOMAIN-CONTAINING PROTEIN"/>
    <property type="match status" value="1"/>
</dbReference>
<dbReference type="InterPro" id="IPR036691">
    <property type="entry name" value="Endo/exonu/phosph_ase_sf"/>
</dbReference>
<accession>A0ABD0MZR1</accession>
<reference evidence="3 4" key="1">
    <citation type="submission" date="2024-05" db="EMBL/GenBank/DDBJ databases">
        <title>Genome sequencing and assembly of Indian major carp, Cirrhinus mrigala (Hamilton, 1822).</title>
        <authorList>
            <person name="Mohindra V."/>
            <person name="Chowdhury L.M."/>
            <person name="Lal K."/>
            <person name="Jena J.K."/>
        </authorList>
    </citation>
    <scope>NUCLEOTIDE SEQUENCE [LARGE SCALE GENOMIC DNA]</scope>
    <source>
        <strain evidence="3">CM1030</strain>
        <tissue evidence="3">Blood</tissue>
    </source>
</reference>
<dbReference type="EMBL" id="JAMKFB020000047">
    <property type="protein sequence ID" value="KAL0154066.1"/>
    <property type="molecule type" value="Genomic_DNA"/>
</dbReference>
<organism evidence="3 4">
    <name type="scientific">Cirrhinus mrigala</name>
    <name type="common">Mrigala</name>
    <dbReference type="NCBI Taxonomy" id="683832"/>
    <lineage>
        <taxon>Eukaryota</taxon>
        <taxon>Metazoa</taxon>
        <taxon>Chordata</taxon>
        <taxon>Craniata</taxon>
        <taxon>Vertebrata</taxon>
        <taxon>Euteleostomi</taxon>
        <taxon>Actinopterygii</taxon>
        <taxon>Neopterygii</taxon>
        <taxon>Teleostei</taxon>
        <taxon>Ostariophysi</taxon>
        <taxon>Cypriniformes</taxon>
        <taxon>Cyprinidae</taxon>
        <taxon>Labeoninae</taxon>
        <taxon>Labeonini</taxon>
        <taxon>Cirrhinus</taxon>
    </lineage>
</organism>
<gene>
    <name evidence="3" type="ORF">M9458_050640</name>
</gene>
<dbReference type="SUPFAM" id="SSF56219">
    <property type="entry name" value="DNase I-like"/>
    <property type="match status" value="1"/>
</dbReference>
<evidence type="ECO:0000256" key="1">
    <source>
        <dbReference type="SAM" id="Phobius"/>
    </source>
</evidence>
<dbReference type="InterPro" id="IPR005135">
    <property type="entry name" value="Endo/exonuclease/phosphatase"/>
</dbReference>
<feature type="non-terminal residue" evidence="3">
    <location>
        <position position="288"/>
    </location>
</feature>
<feature type="domain" description="Endonuclease/exonuclease/phosphatase" evidence="2">
    <location>
        <begin position="139"/>
        <end position="276"/>
    </location>
</feature>
<keyword evidence="1" id="KW-0472">Membrane</keyword>
<dbReference type="Proteomes" id="UP001529510">
    <property type="component" value="Unassembled WGS sequence"/>
</dbReference>
<dbReference type="Pfam" id="PF03372">
    <property type="entry name" value="Exo_endo_phos"/>
    <property type="match status" value="1"/>
</dbReference>
<comment type="caution">
    <text evidence="3">The sequence shown here is derived from an EMBL/GenBank/DDBJ whole genome shotgun (WGS) entry which is preliminary data.</text>
</comment>
<proteinExistence type="predicted"/>
<feature type="transmembrane region" description="Helical" evidence="1">
    <location>
        <begin position="12"/>
        <end position="35"/>
    </location>
</feature>
<evidence type="ECO:0000313" key="4">
    <source>
        <dbReference type="Proteomes" id="UP001529510"/>
    </source>
</evidence>